<dbReference type="PANTHER" id="PTHR47466:SF1">
    <property type="entry name" value="METALLOPROTEASE MEP1 (AFU_ORTHOLOGUE AFUA_1G07730)-RELATED"/>
    <property type="match status" value="1"/>
</dbReference>
<evidence type="ECO:0000259" key="11">
    <source>
        <dbReference type="Pfam" id="PF05572"/>
    </source>
</evidence>
<evidence type="ECO:0000256" key="9">
    <source>
        <dbReference type="SAM" id="MobiDB-lite"/>
    </source>
</evidence>
<feature type="signal peptide" evidence="10">
    <location>
        <begin position="1"/>
        <end position="30"/>
    </location>
</feature>
<evidence type="ECO:0000256" key="8">
    <source>
        <dbReference type="ARBA" id="ARBA00023157"/>
    </source>
</evidence>
<evidence type="ECO:0000256" key="2">
    <source>
        <dbReference type="ARBA" id="ARBA00022670"/>
    </source>
</evidence>
<evidence type="ECO:0000256" key="10">
    <source>
        <dbReference type="SAM" id="SignalP"/>
    </source>
</evidence>
<evidence type="ECO:0000256" key="4">
    <source>
        <dbReference type="ARBA" id="ARBA00022729"/>
    </source>
</evidence>
<organism evidence="12 13">
    <name type="scientific">Corallococcus macrosporus</name>
    <dbReference type="NCBI Taxonomy" id="35"/>
    <lineage>
        <taxon>Bacteria</taxon>
        <taxon>Pseudomonadati</taxon>
        <taxon>Myxococcota</taxon>
        <taxon>Myxococcia</taxon>
        <taxon>Myxococcales</taxon>
        <taxon>Cystobacterineae</taxon>
        <taxon>Myxococcaceae</taxon>
        <taxon>Corallococcus</taxon>
    </lineage>
</organism>
<keyword evidence="13" id="KW-1185">Reference proteome</keyword>
<feature type="region of interest" description="Disordered" evidence="9">
    <location>
        <begin position="26"/>
        <end position="49"/>
    </location>
</feature>
<evidence type="ECO:0000256" key="5">
    <source>
        <dbReference type="ARBA" id="ARBA00022801"/>
    </source>
</evidence>
<keyword evidence="5" id="KW-0378">Hydrolase</keyword>
<evidence type="ECO:0000313" key="12">
    <source>
        <dbReference type="EMBL" id="MBN8230466.1"/>
    </source>
</evidence>
<keyword evidence="7 12" id="KW-0482">Metalloprotease</keyword>
<keyword evidence="3" id="KW-0479">Metal-binding</keyword>
<evidence type="ECO:0000256" key="3">
    <source>
        <dbReference type="ARBA" id="ARBA00022723"/>
    </source>
</evidence>
<evidence type="ECO:0000256" key="6">
    <source>
        <dbReference type="ARBA" id="ARBA00022833"/>
    </source>
</evidence>
<feature type="domain" description="Peptidase M43 pregnancy-associated plasma-A" evidence="11">
    <location>
        <begin position="207"/>
        <end position="293"/>
    </location>
</feature>
<dbReference type="GO" id="GO:0008237">
    <property type="term" value="F:metallopeptidase activity"/>
    <property type="evidence" value="ECO:0007669"/>
    <property type="project" value="UniProtKB-KW"/>
</dbReference>
<accession>A0ABS3DGK8</accession>
<dbReference type="CDD" id="cd04275">
    <property type="entry name" value="ZnMc_pappalysin_like"/>
    <property type="match status" value="1"/>
</dbReference>
<proteinExistence type="inferred from homology"/>
<dbReference type="Pfam" id="PF05572">
    <property type="entry name" value="Peptidase_M43"/>
    <property type="match status" value="1"/>
</dbReference>
<evidence type="ECO:0000256" key="7">
    <source>
        <dbReference type="ARBA" id="ARBA00023049"/>
    </source>
</evidence>
<dbReference type="Proteomes" id="UP000664052">
    <property type="component" value="Unassembled WGS sequence"/>
</dbReference>
<keyword evidence="4 10" id="KW-0732">Signal</keyword>
<dbReference type="InterPro" id="IPR008754">
    <property type="entry name" value="Peptidase_M43"/>
</dbReference>
<evidence type="ECO:0000313" key="13">
    <source>
        <dbReference type="Proteomes" id="UP000664052"/>
    </source>
</evidence>
<reference evidence="12 13" key="1">
    <citation type="submission" date="2021-02" db="EMBL/GenBank/DDBJ databases">
        <title>De Novo genome assembly of isolated myxobacteria.</title>
        <authorList>
            <person name="Stevens D.C."/>
        </authorList>
    </citation>
    <scope>NUCLEOTIDE SEQUENCE [LARGE SCALE GENOMIC DNA]</scope>
    <source>
        <strain evidence="12 13">ATCC 29039</strain>
    </source>
</reference>
<keyword evidence="2" id="KW-0645">Protease</keyword>
<feature type="chain" id="PRO_5045683750" evidence="10">
    <location>
        <begin position="31"/>
        <end position="301"/>
    </location>
</feature>
<protein>
    <submittedName>
        <fullName evidence="12">Zinc metalloprotease</fullName>
    </submittedName>
</protein>
<dbReference type="PROSITE" id="PS51257">
    <property type="entry name" value="PROKAR_LIPOPROTEIN"/>
    <property type="match status" value="1"/>
</dbReference>
<dbReference type="InterPro" id="IPR024079">
    <property type="entry name" value="MetalloPept_cat_dom_sf"/>
</dbReference>
<dbReference type="Gene3D" id="3.40.390.10">
    <property type="entry name" value="Collagenase (Catalytic Domain)"/>
    <property type="match status" value="1"/>
</dbReference>
<dbReference type="EMBL" id="JAFIMU010000007">
    <property type="protein sequence ID" value="MBN8230466.1"/>
    <property type="molecule type" value="Genomic_DNA"/>
</dbReference>
<dbReference type="SUPFAM" id="SSF55486">
    <property type="entry name" value="Metalloproteases ('zincins'), catalytic domain"/>
    <property type="match status" value="1"/>
</dbReference>
<dbReference type="PANTHER" id="PTHR47466">
    <property type="match status" value="1"/>
</dbReference>
<feature type="compositionally biased region" description="Low complexity" evidence="9">
    <location>
        <begin position="28"/>
        <end position="48"/>
    </location>
</feature>
<evidence type="ECO:0000256" key="1">
    <source>
        <dbReference type="ARBA" id="ARBA00008721"/>
    </source>
</evidence>
<sequence>MLRHVAQRSGRVAVVLGTLMSLAGCSSAPAPEEQAPQTPAEETATQQAIPHRGCATIEPSADEKLEIEAALAARGVSAKRAVGSVNVPVYFHVIRQGTGISNGDIPDSQITSQMNVLNAAYANTPFKFTLAGTDRTTNSTWFNLTQGSSAERSMKSTLRKGGKESLNIYSAKLGGGLLGWATFPSSYTSSPSMDGVVILFSSVPGGTSSPYNLGDTGTHEVGHWVGLYHTFQGGCASPGDSVSDTPPEASPAYGCPAGRDTCSGGGADPIYNFMDYTDDSCMNTFTAGQSARADSLTATYR</sequence>
<comment type="similarity">
    <text evidence="1">Belongs to the peptidase M43B family.</text>
</comment>
<feature type="region of interest" description="Disordered" evidence="9">
    <location>
        <begin position="238"/>
        <end position="258"/>
    </location>
</feature>
<keyword evidence="6" id="KW-0862">Zinc</keyword>
<gene>
    <name evidence="12" type="ORF">JYK02_23415</name>
</gene>
<dbReference type="RefSeq" id="WP_207054151.1">
    <property type="nucleotide sequence ID" value="NZ_JAFIMU010000007.1"/>
</dbReference>
<name>A0ABS3DGK8_9BACT</name>
<keyword evidence="8" id="KW-1015">Disulfide bond</keyword>
<comment type="caution">
    <text evidence="12">The sequence shown here is derived from an EMBL/GenBank/DDBJ whole genome shotgun (WGS) entry which is preliminary data.</text>
</comment>